<sequence length="394" mass="43613">MAKSKKTLKEAMEAKPKMSNLSIEGPTPTVHEDVEQATNYRALNDLPSPATSILSTDSRQSVGSEQLKAKWKKKFGRFSKPKRESSINSVGSFSQSEDFKKLFDEDGNAEPTEKPEDEVYVVKQRWGYCSYAFSLGQVLVLIIMMSGCGIAPMNINPMIGPYPDALSYWGGKNAVNIIDDGEWYRLITPIMLHAGVIHLLCNVAVQVETGAFFEREWGSLRWMIVYLTSAVGSSALSVIKMPGAISVGSSGAVMGLFGAKLAEVMVRWLERDKSTQGRVAHQVRKEQCAGVTCSVVVVMLFSFIPYVDWSAHLGGLIAGFCVGMVIFALNLKNKKAAIGWTIVGTIITCVYFTIVFKELYSGDVDPPEELRDVCGYYKQFFDDYECKCMRGQQN</sequence>
<keyword evidence="9 11" id="KW-1133">Transmembrane helix</keyword>
<name>A0AAD2G086_9STRA</name>
<dbReference type="PANTHER" id="PTHR22936">
    <property type="entry name" value="RHOMBOID-RELATED"/>
    <property type="match status" value="1"/>
</dbReference>
<comment type="similarity">
    <text evidence="3 11">Belongs to the peptidase S54 family.</text>
</comment>
<dbReference type="EMBL" id="CAKOGP040001980">
    <property type="protein sequence ID" value="CAJ1959020.1"/>
    <property type="molecule type" value="Genomic_DNA"/>
</dbReference>
<feature type="transmembrane region" description="Helical" evidence="11">
    <location>
        <begin position="131"/>
        <end position="153"/>
    </location>
</feature>
<reference evidence="14" key="1">
    <citation type="submission" date="2023-08" db="EMBL/GenBank/DDBJ databases">
        <authorList>
            <person name="Audoor S."/>
            <person name="Bilcke G."/>
        </authorList>
    </citation>
    <scope>NUCLEOTIDE SEQUENCE</scope>
</reference>
<dbReference type="GO" id="GO:0016020">
    <property type="term" value="C:membrane"/>
    <property type="evidence" value="ECO:0007669"/>
    <property type="project" value="UniProtKB-SubCell"/>
</dbReference>
<evidence type="ECO:0000259" key="13">
    <source>
        <dbReference type="Pfam" id="PF01694"/>
    </source>
</evidence>
<comment type="subcellular location">
    <subcellularLocation>
        <location evidence="2 11">Membrane</location>
        <topology evidence="2 11">Multi-pass membrane protein</topology>
    </subcellularLocation>
</comment>
<feature type="transmembrane region" description="Helical" evidence="11">
    <location>
        <begin position="245"/>
        <end position="266"/>
    </location>
</feature>
<evidence type="ECO:0000256" key="11">
    <source>
        <dbReference type="RuleBase" id="RU362115"/>
    </source>
</evidence>
<dbReference type="InterPro" id="IPR035952">
    <property type="entry name" value="Rhomboid-like_sf"/>
</dbReference>
<feature type="transmembrane region" description="Helical" evidence="11">
    <location>
        <begin position="338"/>
        <end position="356"/>
    </location>
</feature>
<dbReference type="Pfam" id="PF01694">
    <property type="entry name" value="Rhomboid"/>
    <property type="match status" value="1"/>
</dbReference>
<feature type="transmembrane region" description="Helical" evidence="11">
    <location>
        <begin position="190"/>
        <end position="213"/>
    </location>
</feature>
<keyword evidence="5 11" id="KW-0645">Protease</keyword>
<evidence type="ECO:0000256" key="9">
    <source>
        <dbReference type="ARBA" id="ARBA00022989"/>
    </source>
</evidence>
<proteinExistence type="inferred from homology"/>
<comment type="caution">
    <text evidence="14">The sequence shown here is derived from an EMBL/GenBank/DDBJ whole genome shotgun (WGS) entry which is preliminary data.</text>
</comment>
<evidence type="ECO:0000256" key="6">
    <source>
        <dbReference type="ARBA" id="ARBA00022692"/>
    </source>
</evidence>
<gene>
    <name evidence="14" type="ORF">CYCCA115_LOCUS17468</name>
</gene>
<feature type="region of interest" description="Disordered" evidence="12">
    <location>
        <begin position="1"/>
        <end position="28"/>
    </location>
</feature>
<dbReference type="InterPro" id="IPR002610">
    <property type="entry name" value="Peptidase_S54_rhomboid-like"/>
</dbReference>
<dbReference type="SUPFAM" id="SSF144091">
    <property type="entry name" value="Rhomboid-like"/>
    <property type="match status" value="1"/>
</dbReference>
<dbReference type="Proteomes" id="UP001295423">
    <property type="component" value="Unassembled WGS sequence"/>
</dbReference>
<evidence type="ECO:0000256" key="7">
    <source>
        <dbReference type="ARBA" id="ARBA00022801"/>
    </source>
</evidence>
<evidence type="ECO:0000256" key="5">
    <source>
        <dbReference type="ARBA" id="ARBA00022670"/>
    </source>
</evidence>
<feature type="transmembrane region" description="Helical" evidence="11">
    <location>
        <begin position="220"/>
        <end position="239"/>
    </location>
</feature>
<evidence type="ECO:0000313" key="15">
    <source>
        <dbReference type="Proteomes" id="UP001295423"/>
    </source>
</evidence>
<accession>A0AAD2G086</accession>
<keyword evidence="15" id="KW-1185">Reference proteome</keyword>
<feature type="transmembrane region" description="Helical" evidence="11">
    <location>
        <begin position="313"/>
        <end position="331"/>
    </location>
</feature>
<feature type="compositionally biased region" description="Basic and acidic residues" evidence="12">
    <location>
        <begin position="7"/>
        <end position="16"/>
    </location>
</feature>
<evidence type="ECO:0000256" key="8">
    <source>
        <dbReference type="ARBA" id="ARBA00022825"/>
    </source>
</evidence>
<feature type="transmembrane region" description="Helical" evidence="11">
    <location>
        <begin position="287"/>
        <end position="307"/>
    </location>
</feature>
<evidence type="ECO:0000313" key="14">
    <source>
        <dbReference type="EMBL" id="CAJ1959020.1"/>
    </source>
</evidence>
<keyword evidence="6 11" id="KW-0812">Transmembrane</keyword>
<evidence type="ECO:0000256" key="10">
    <source>
        <dbReference type="ARBA" id="ARBA00023136"/>
    </source>
</evidence>
<evidence type="ECO:0000256" key="3">
    <source>
        <dbReference type="ARBA" id="ARBA00009045"/>
    </source>
</evidence>
<dbReference type="GO" id="GO:0004252">
    <property type="term" value="F:serine-type endopeptidase activity"/>
    <property type="evidence" value="ECO:0007669"/>
    <property type="project" value="InterPro"/>
</dbReference>
<evidence type="ECO:0000256" key="1">
    <source>
        <dbReference type="ARBA" id="ARBA00000156"/>
    </source>
</evidence>
<dbReference type="Gene3D" id="1.20.1540.10">
    <property type="entry name" value="Rhomboid-like"/>
    <property type="match status" value="1"/>
</dbReference>
<dbReference type="InterPro" id="IPR022764">
    <property type="entry name" value="Peptidase_S54_rhomboid_dom"/>
</dbReference>
<evidence type="ECO:0000256" key="12">
    <source>
        <dbReference type="SAM" id="MobiDB-lite"/>
    </source>
</evidence>
<keyword evidence="10 11" id="KW-0472">Membrane</keyword>
<evidence type="ECO:0000256" key="4">
    <source>
        <dbReference type="ARBA" id="ARBA00013039"/>
    </source>
</evidence>
<dbReference type="PANTHER" id="PTHR22936:SF69">
    <property type="entry name" value="RHOMBOID-LIKE PROTEIN"/>
    <property type="match status" value="1"/>
</dbReference>
<dbReference type="GO" id="GO:0006508">
    <property type="term" value="P:proteolysis"/>
    <property type="evidence" value="ECO:0007669"/>
    <property type="project" value="UniProtKB-KW"/>
</dbReference>
<feature type="domain" description="Peptidase S54 rhomboid" evidence="13">
    <location>
        <begin position="181"/>
        <end position="327"/>
    </location>
</feature>
<keyword evidence="8 11" id="KW-0720">Serine protease</keyword>
<keyword evidence="7 11" id="KW-0378">Hydrolase</keyword>
<dbReference type="AlphaFoldDB" id="A0AAD2G086"/>
<protein>
    <recommendedName>
        <fullName evidence="4">rhomboid protease</fullName>
        <ecNumber evidence="4">3.4.21.105</ecNumber>
    </recommendedName>
</protein>
<dbReference type="EC" id="3.4.21.105" evidence="4"/>
<comment type="function">
    <text evidence="11">Serine protease involved in intramembrane proteolysis.</text>
</comment>
<evidence type="ECO:0000256" key="2">
    <source>
        <dbReference type="ARBA" id="ARBA00004141"/>
    </source>
</evidence>
<organism evidence="14 15">
    <name type="scientific">Cylindrotheca closterium</name>
    <dbReference type="NCBI Taxonomy" id="2856"/>
    <lineage>
        <taxon>Eukaryota</taxon>
        <taxon>Sar</taxon>
        <taxon>Stramenopiles</taxon>
        <taxon>Ochrophyta</taxon>
        <taxon>Bacillariophyta</taxon>
        <taxon>Bacillariophyceae</taxon>
        <taxon>Bacillariophycidae</taxon>
        <taxon>Bacillariales</taxon>
        <taxon>Bacillariaceae</taxon>
        <taxon>Cylindrotheca</taxon>
    </lineage>
</organism>
<comment type="catalytic activity">
    <reaction evidence="1 11">
        <text>Cleaves type-1 transmembrane domains using a catalytic dyad composed of serine and histidine that are contributed by different transmembrane domains.</text>
        <dbReference type="EC" id="3.4.21.105"/>
    </reaction>
</comment>